<dbReference type="Pfam" id="PF00753">
    <property type="entry name" value="Lactamase_B"/>
    <property type="match status" value="1"/>
</dbReference>
<dbReference type="SMART" id="SM00849">
    <property type="entry name" value="Lactamase_B"/>
    <property type="match status" value="1"/>
</dbReference>
<dbReference type="InterPro" id="IPR036866">
    <property type="entry name" value="RibonucZ/Hydroxyglut_hydro"/>
</dbReference>
<dbReference type="OrthoDB" id="2971563at2"/>
<accession>A0A5B0EBQ6</accession>
<dbReference type="Gene3D" id="3.60.15.10">
    <property type="entry name" value="Ribonuclease Z/Hydroxyacylglutathione hydrolase-like"/>
    <property type="match status" value="1"/>
</dbReference>
<dbReference type="InterPro" id="IPR001279">
    <property type="entry name" value="Metallo-B-lactamas"/>
</dbReference>
<dbReference type="AlphaFoldDB" id="A0A5B0EBQ6"/>
<dbReference type="SUPFAM" id="SSF56281">
    <property type="entry name" value="Metallo-hydrolase/oxidoreductase"/>
    <property type="match status" value="1"/>
</dbReference>
<sequence length="247" mass="26730">MIRYHVAEGIHLVRHANVNCYIVQDRDRFMVVDAGLPSMWDMLTKALQGLGLGLERAEALVLTHAHFDHLGMAARMQREFGTPLWIHPQDTHIAEHPYRYAHEKARWVYPLKYPRAIPILARMAFAGAMNVKGVTGFLSLASGPAPSLPGSPTIIHVPGHTKGHCALHFAERNTVIAGDALVTLDPYTAKTGPRIVAAAATADTAEAFRSLSLLADTGAHTILPGHGDPHQGNIAVAVAHARSLPLL</sequence>
<organism evidence="2 3">
    <name type="scientific">Paeniglutamicibacter gangotriensis</name>
    <dbReference type="NCBI Taxonomy" id="254787"/>
    <lineage>
        <taxon>Bacteria</taxon>
        <taxon>Bacillati</taxon>
        <taxon>Actinomycetota</taxon>
        <taxon>Actinomycetes</taxon>
        <taxon>Micrococcales</taxon>
        <taxon>Micrococcaceae</taxon>
        <taxon>Paeniglutamicibacter</taxon>
    </lineage>
</organism>
<feature type="domain" description="Metallo-beta-lactamase" evidence="1">
    <location>
        <begin position="17"/>
        <end position="226"/>
    </location>
</feature>
<evidence type="ECO:0000313" key="2">
    <source>
        <dbReference type="EMBL" id="KAA0975752.1"/>
    </source>
</evidence>
<dbReference type="GO" id="GO:0016787">
    <property type="term" value="F:hydrolase activity"/>
    <property type="evidence" value="ECO:0007669"/>
    <property type="project" value="UniProtKB-KW"/>
</dbReference>
<proteinExistence type="predicted"/>
<keyword evidence="2" id="KW-0378">Hydrolase</keyword>
<dbReference type="InterPro" id="IPR050855">
    <property type="entry name" value="NDM-1-like"/>
</dbReference>
<name>A0A5B0EBQ6_9MICC</name>
<evidence type="ECO:0000259" key="1">
    <source>
        <dbReference type="SMART" id="SM00849"/>
    </source>
</evidence>
<dbReference type="PANTHER" id="PTHR42951">
    <property type="entry name" value="METALLO-BETA-LACTAMASE DOMAIN-CONTAINING"/>
    <property type="match status" value="1"/>
</dbReference>
<dbReference type="EMBL" id="VOBL01000014">
    <property type="protein sequence ID" value="KAA0975752.1"/>
    <property type="molecule type" value="Genomic_DNA"/>
</dbReference>
<dbReference type="Proteomes" id="UP000323856">
    <property type="component" value="Unassembled WGS sequence"/>
</dbReference>
<protein>
    <submittedName>
        <fullName evidence="2">MBL fold metallo-hydrolase</fullName>
    </submittedName>
</protein>
<reference evidence="2 3" key="1">
    <citation type="submission" date="2019-07" db="EMBL/GenBank/DDBJ databases">
        <title>Analysis of the biochemical properties, biological activity and biotechnological potential of siderophores and biosurfactants produced by Antarctic psychrotolerant bacteria.</title>
        <authorList>
            <person name="Styczynski M."/>
            <person name="Krucon T."/>
            <person name="Decewicz P."/>
            <person name="Dziewit L."/>
        </authorList>
    </citation>
    <scope>NUCLEOTIDE SEQUENCE [LARGE SCALE GENOMIC DNA]</scope>
    <source>
        <strain evidence="2 3">ANT_H27</strain>
    </source>
</reference>
<dbReference type="RefSeq" id="WP_149620078.1">
    <property type="nucleotide sequence ID" value="NZ_VOBL01000014.1"/>
</dbReference>
<comment type="caution">
    <text evidence="2">The sequence shown here is derived from an EMBL/GenBank/DDBJ whole genome shotgun (WGS) entry which is preliminary data.</text>
</comment>
<evidence type="ECO:0000313" key="3">
    <source>
        <dbReference type="Proteomes" id="UP000323856"/>
    </source>
</evidence>
<gene>
    <name evidence="2" type="ORF">FQ154_13190</name>
</gene>